<protein>
    <submittedName>
        <fullName evidence="2">Uncharacterized protein</fullName>
    </submittedName>
</protein>
<accession>A0AAN0KGI8</accession>
<feature type="region of interest" description="Disordered" evidence="1">
    <location>
        <begin position="1"/>
        <end position="20"/>
    </location>
</feature>
<gene>
    <name evidence="2" type="ORF">brsh051_19590</name>
</gene>
<proteinExistence type="predicted"/>
<dbReference type="KEGG" id="broo:brsh051_19590"/>
<reference evidence="2" key="1">
    <citation type="journal article" date="2024" name="Int. J. Syst. Evol. Microbiol.">
        <title>Brooklawnia propionicigenes sp. nov., a facultatively anaerobic, propionate-producing bacterium isolated from a methanogenic reactor treating waste from cattle farms.</title>
        <authorList>
            <person name="Akita Y."/>
            <person name="Ueki A."/>
            <person name="Tonouchi A."/>
            <person name="Sugawara Y."/>
            <person name="Honma S."/>
            <person name="Kaku N."/>
            <person name="Ueki K."/>
        </authorList>
    </citation>
    <scope>NUCLEOTIDE SEQUENCE</scope>
    <source>
        <strain evidence="2">SH051</strain>
    </source>
</reference>
<dbReference type="AlphaFoldDB" id="A0AAN0KGI8"/>
<evidence type="ECO:0000313" key="2">
    <source>
        <dbReference type="EMBL" id="BEH02678.1"/>
    </source>
</evidence>
<sequence>MKIPGTINADKKTVKVTSRQRQVNREKAYAAIAEKNTCPTVMAVATMTELRR</sequence>
<dbReference type="Proteomes" id="UP001431656">
    <property type="component" value="Chromosome"/>
</dbReference>
<name>A0AAN0KGI8_9ACTN</name>
<keyword evidence="3" id="KW-1185">Reference proteome</keyword>
<evidence type="ECO:0000256" key="1">
    <source>
        <dbReference type="SAM" id="MobiDB-lite"/>
    </source>
</evidence>
<evidence type="ECO:0000313" key="3">
    <source>
        <dbReference type="Proteomes" id="UP001431656"/>
    </source>
</evidence>
<dbReference type="EMBL" id="AP028056">
    <property type="protein sequence ID" value="BEH02678.1"/>
    <property type="molecule type" value="Genomic_DNA"/>
</dbReference>
<organism evidence="2 3">
    <name type="scientific">Brooklawnia propionicigenes</name>
    <dbReference type="NCBI Taxonomy" id="3041175"/>
    <lineage>
        <taxon>Bacteria</taxon>
        <taxon>Bacillati</taxon>
        <taxon>Actinomycetota</taxon>
        <taxon>Actinomycetes</taxon>
        <taxon>Propionibacteriales</taxon>
        <taxon>Propionibacteriaceae</taxon>
        <taxon>Brooklawnia</taxon>
    </lineage>
</organism>